<dbReference type="PANTHER" id="PTHR37957">
    <property type="entry name" value="BLR7070 PROTEIN"/>
    <property type="match status" value="1"/>
</dbReference>
<feature type="domain" description="Phytase-like" evidence="2">
    <location>
        <begin position="43"/>
        <end position="349"/>
    </location>
</feature>
<protein>
    <submittedName>
        <fullName evidence="3">Esterase-like activity of phytase family protein</fullName>
    </submittedName>
</protein>
<dbReference type="SUPFAM" id="SSF63829">
    <property type="entry name" value="Calcium-dependent phosphotriesterase"/>
    <property type="match status" value="1"/>
</dbReference>
<evidence type="ECO:0000256" key="1">
    <source>
        <dbReference type="SAM" id="MobiDB-lite"/>
    </source>
</evidence>
<evidence type="ECO:0000259" key="2">
    <source>
        <dbReference type="Pfam" id="PF13449"/>
    </source>
</evidence>
<dbReference type="EMBL" id="JAHBOM010000003">
    <property type="protein sequence ID" value="MBU8822184.1"/>
    <property type="molecule type" value="Genomic_DNA"/>
</dbReference>
<feature type="region of interest" description="Disordered" evidence="1">
    <location>
        <begin position="377"/>
        <end position="408"/>
    </location>
</feature>
<keyword evidence="4" id="KW-1185">Reference proteome</keyword>
<organism evidence="3 4">
    <name type="scientific">Mycolicibacterium goodii</name>
    <name type="common">Mycobacterium goodii</name>
    <dbReference type="NCBI Taxonomy" id="134601"/>
    <lineage>
        <taxon>Bacteria</taxon>
        <taxon>Bacillati</taxon>
        <taxon>Actinomycetota</taxon>
        <taxon>Actinomycetes</taxon>
        <taxon>Mycobacteriales</taxon>
        <taxon>Mycobacteriaceae</taxon>
        <taxon>Mycolicibacterium</taxon>
    </lineage>
</organism>
<dbReference type="PANTHER" id="PTHR37957:SF1">
    <property type="entry name" value="PHYTASE-LIKE DOMAIN-CONTAINING PROTEIN"/>
    <property type="match status" value="1"/>
</dbReference>
<proteinExistence type="predicted"/>
<dbReference type="Pfam" id="PF13449">
    <property type="entry name" value="Phytase-like"/>
    <property type="match status" value="1"/>
</dbReference>
<dbReference type="InterPro" id="IPR027372">
    <property type="entry name" value="Phytase-like_dom"/>
</dbReference>
<dbReference type="Proteomes" id="UP000696413">
    <property type="component" value="Unassembled WGS sequence"/>
</dbReference>
<evidence type="ECO:0000313" key="3">
    <source>
        <dbReference type="EMBL" id="MBU8822184.1"/>
    </source>
</evidence>
<accession>A0ABS6HHN2</accession>
<comment type="caution">
    <text evidence="3">The sequence shown here is derived from an EMBL/GenBank/DDBJ whole genome shotgun (WGS) entry which is preliminary data.</text>
</comment>
<reference evidence="3 4" key="1">
    <citation type="submission" date="2021-05" db="EMBL/GenBank/DDBJ databases">
        <title>Draft Genome Sequences of Clinical Respiratory Isolates of Mycobacterium goodii Recovered in Ireland.</title>
        <authorList>
            <person name="Flanagan P.R."/>
            <person name="Mok S."/>
            <person name="Roycroft E."/>
            <person name="Rogers T.R."/>
            <person name="Fitzgibbon M."/>
        </authorList>
    </citation>
    <scope>NUCLEOTIDE SEQUENCE [LARGE SCALE GENOMIC DNA]</scope>
    <source>
        <strain evidence="3 4">14IE55</strain>
    </source>
</reference>
<sequence>MAVALLTGSLVLAGCRTTPTASVTLDYLGSHTVAQGTTVNGAAVGGLTGISYDAERDVFYLAGRAGSASAAPTRFYVARMQLWHAGVQSLEFLESRPWSTFAGAPMDSRNIDAMRWVFPPQAEGIAVDARRQRLYWSSEGERIVNGSDPAVLLDPAVRIADLDGRTMGTFTLPANLRMVPGGRGPRPDRTLTGLGLTPDGRWLWAAMEGPLHEDGPPPSAGRGALSRVTQLDPETGSATAQYAYPLDPLTGADFDNGLADLVAFDDSQFLVLERGSGARNSARVYHAQVDDAENVLDRPSLNGAAVRPMTKTLLTDLTAAAGLAPGGNVEGIALGPALPDGRRTVVLVTPGAQVLTFAMSDCRCQVTPRHIRSYGMPEFLMPQSPRSQGETTCHTHRTRSEAPQAPGR</sequence>
<evidence type="ECO:0000313" key="4">
    <source>
        <dbReference type="Proteomes" id="UP000696413"/>
    </source>
</evidence>
<name>A0ABS6HHN2_MYCGD</name>
<gene>
    <name evidence="3" type="ORF">KL859_04750</name>
</gene>